<evidence type="ECO:0000259" key="1">
    <source>
        <dbReference type="PROSITE" id="PS50181"/>
    </source>
</evidence>
<evidence type="ECO:0000313" key="2">
    <source>
        <dbReference type="EMBL" id="CAH9082362.1"/>
    </source>
</evidence>
<dbReference type="SUPFAM" id="SSF81383">
    <property type="entry name" value="F-box domain"/>
    <property type="match status" value="1"/>
</dbReference>
<dbReference type="InterPro" id="IPR036047">
    <property type="entry name" value="F-box-like_dom_sf"/>
</dbReference>
<comment type="caution">
    <text evidence="2">The sequence shown here is derived from an EMBL/GenBank/DDBJ whole genome shotgun (WGS) entry which is preliminary data.</text>
</comment>
<dbReference type="InterPro" id="IPR055411">
    <property type="entry name" value="LRR_FXL15/At3g58940/PEG3-like"/>
</dbReference>
<dbReference type="InterPro" id="IPR053781">
    <property type="entry name" value="F-box_AtFBL13-like"/>
</dbReference>
<dbReference type="Gene3D" id="1.20.1280.50">
    <property type="match status" value="1"/>
</dbReference>
<organism evidence="2 3">
    <name type="scientific">Cuscuta europaea</name>
    <name type="common">European dodder</name>
    <dbReference type="NCBI Taxonomy" id="41803"/>
    <lineage>
        <taxon>Eukaryota</taxon>
        <taxon>Viridiplantae</taxon>
        <taxon>Streptophyta</taxon>
        <taxon>Embryophyta</taxon>
        <taxon>Tracheophyta</taxon>
        <taxon>Spermatophyta</taxon>
        <taxon>Magnoliopsida</taxon>
        <taxon>eudicotyledons</taxon>
        <taxon>Gunneridae</taxon>
        <taxon>Pentapetalae</taxon>
        <taxon>asterids</taxon>
        <taxon>lamiids</taxon>
        <taxon>Solanales</taxon>
        <taxon>Convolvulaceae</taxon>
        <taxon>Cuscuteae</taxon>
        <taxon>Cuscuta</taxon>
        <taxon>Cuscuta subgen. Cuscuta</taxon>
    </lineage>
</organism>
<dbReference type="CDD" id="cd22160">
    <property type="entry name" value="F-box_AtFBL13-like"/>
    <property type="match status" value="1"/>
</dbReference>
<feature type="domain" description="F-box" evidence="1">
    <location>
        <begin position="12"/>
        <end position="48"/>
    </location>
</feature>
<dbReference type="Proteomes" id="UP001152484">
    <property type="component" value="Unassembled WGS sequence"/>
</dbReference>
<dbReference type="InterPro" id="IPR032675">
    <property type="entry name" value="LRR_dom_sf"/>
</dbReference>
<dbReference type="Gene3D" id="3.80.10.10">
    <property type="entry name" value="Ribonuclease Inhibitor"/>
    <property type="match status" value="1"/>
</dbReference>
<proteinExistence type="predicted"/>
<dbReference type="Pfam" id="PF24758">
    <property type="entry name" value="LRR_At5g56370"/>
    <property type="match status" value="1"/>
</dbReference>
<dbReference type="InterPro" id="IPR001810">
    <property type="entry name" value="F-box_dom"/>
</dbReference>
<accession>A0A9P0Z0N9</accession>
<dbReference type="SMART" id="SM00256">
    <property type="entry name" value="FBOX"/>
    <property type="match status" value="1"/>
</dbReference>
<dbReference type="OrthoDB" id="1534647at2759"/>
<name>A0A9P0Z0N9_CUSEU</name>
<protein>
    <recommendedName>
        <fullName evidence="1">F-box domain-containing protein</fullName>
    </recommendedName>
</protein>
<reference evidence="2" key="1">
    <citation type="submission" date="2022-07" db="EMBL/GenBank/DDBJ databases">
        <authorList>
            <person name="Macas J."/>
            <person name="Novak P."/>
            <person name="Neumann P."/>
        </authorList>
    </citation>
    <scope>NUCLEOTIDE SEQUENCE</scope>
</reference>
<dbReference type="PROSITE" id="PS50181">
    <property type="entry name" value="FBOX"/>
    <property type="match status" value="1"/>
</dbReference>
<keyword evidence="3" id="KW-1185">Reference proteome</keyword>
<sequence length="531" mass="61506">MNKFGISENELPDFFSMLPESLIHHILSFLPFMDIVRTSVLSKMWTRIWFNYPNVDLFVHEESYMDTLHRRSFIDHIKSVMDQCILRKACIHKLQLKVYADNLEELAPIMDQWLKAAIERNVSELVIEMNFRPTTYYNIPKEVFVSNSLKVLELHGCKFEDRFSCTNLPHLQKLKTMQCLFAGENVLSKILCGCPELEYLQALASEGMRSFHSVSCNPRLKYIHIGYHKEIKTIKIFVPSLETLKCYFAYSCSLDLASCTLLKHLEINRAILSSDYVPIQDLLSNLLQIEELHLSNCKSADKIQISSSCLKRLVMTELLKSFPGAELDIPNLLSLDFFSMGECNTNNRFSSWNVPKLEEIHMMFSVKRFQSACRCGLKGFLMQLQNFEDVKLIIECRGEQDLIMHEKLHAVSFSALNKFLKKAKPEFLLISSRRDDSFLARMLVSEKGNVSLSMIFSSRRSIELLHKKLSNASILKCWYRELQLVFMEDIEHEVDFDGKSFMKTHSTGYHTAQIILVRLPIQHDLFNVACA</sequence>
<gene>
    <name evidence="2" type="ORF">CEURO_LOCUS8251</name>
</gene>
<dbReference type="AlphaFoldDB" id="A0A9P0Z0N9"/>
<dbReference type="Pfam" id="PF00646">
    <property type="entry name" value="F-box"/>
    <property type="match status" value="1"/>
</dbReference>
<dbReference type="PANTHER" id="PTHR34145">
    <property type="entry name" value="OS02G0105600 PROTEIN"/>
    <property type="match status" value="1"/>
</dbReference>
<dbReference type="EMBL" id="CAMAPE010000015">
    <property type="protein sequence ID" value="CAH9082362.1"/>
    <property type="molecule type" value="Genomic_DNA"/>
</dbReference>
<dbReference type="SUPFAM" id="SSF52058">
    <property type="entry name" value="L domain-like"/>
    <property type="match status" value="1"/>
</dbReference>
<dbReference type="InterPro" id="IPR053772">
    <property type="entry name" value="At1g61320/At1g61330-like"/>
</dbReference>
<evidence type="ECO:0000313" key="3">
    <source>
        <dbReference type="Proteomes" id="UP001152484"/>
    </source>
</evidence>
<dbReference type="PANTHER" id="PTHR34145:SF28">
    <property type="entry name" value="F-BOX DOMAIN-CONTAINING PROTEIN"/>
    <property type="match status" value="1"/>
</dbReference>